<dbReference type="EMBL" id="OFSM01000002">
    <property type="protein sequence ID" value="SOY27877.1"/>
    <property type="molecule type" value="Genomic_DNA"/>
</dbReference>
<protein>
    <submittedName>
        <fullName evidence="1">Uncharacterized protein</fullName>
    </submittedName>
</protein>
<gene>
    <name evidence="1" type="ORF">AMURIS_00582</name>
</gene>
<accession>A0A2K4ZBP1</accession>
<keyword evidence="2" id="KW-1185">Reference proteome</keyword>
<evidence type="ECO:0000313" key="1">
    <source>
        <dbReference type="EMBL" id="SOY27877.1"/>
    </source>
</evidence>
<proteinExistence type="predicted"/>
<evidence type="ECO:0000313" key="2">
    <source>
        <dbReference type="Proteomes" id="UP000236311"/>
    </source>
</evidence>
<dbReference type="AlphaFoldDB" id="A0A2K4ZBP1"/>
<organism evidence="1 2">
    <name type="scientific">Acetatifactor muris</name>
    <dbReference type="NCBI Taxonomy" id="879566"/>
    <lineage>
        <taxon>Bacteria</taxon>
        <taxon>Bacillati</taxon>
        <taxon>Bacillota</taxon>
        <taxon>Clostridia</taxon>
        <taxon>Lachnospirales</taxon>
        <taxon>Lachnospiraceae</taxon>
        <taxon>Acetatifactor</taxon>
    </lineage>
</organism>
<reference evidence="1 2" key="1">
    <citation type="submission" date="2018-01" db="EMBL/GenBank/DDBJ databases">
        <authorList>
            <person name="Gaut B.S."/>
            <person name="Morton B.R."/>
            <person name="Clegg M.T."/>
            <person name="Duvall M.R."/>
        </authorList>
    </citation>
    <scope>NUCLEOTIDE SEQUENCE [LARGE SCALE GENOMIC DNA]</scope>
    <source>
        <strain evidence="1">GP69</strain>
    </source>
</reference>
<dbReference type="Proteomes" id="UP000236311">
    <property type="component" value="Unassembled WGS sequence"/>
</dbReference>
<name>A0A2K4ZBP1_9FIRM</name>
<sequence>MLYIKHYSKTCPGGKKAVDDLSLHVRSGDKYWEDHNEREIF</sequence>